<dbReference type="EMBL" id="JWZT01004099">
    <property type="protein sequence ID" value="KII64775.1"/>
    <property type="molecule type" value="Genomic_DNA"/>
</dbReference>
<evidence type="ECO:0000313" key="4">
    <source>
        <dbReference type="Proteomes" id="UP000031668"/>
    </source>
</evidence>
<dbReference type="SUPFAM" id="SSF50630">
    <property type="entry name" value="Acid proteases"/>
    <property type="match status" value="1"/>
</dbReference>
<dbReference type="PANTHER" id="PTHR37984:SF9">
    <property type="entry name" value="INTEGRASE CATALYTIC DOMAIN-CONTAINING PROTEIN"/>
    <property type="match status" value="1"/>
</dbReference>
<feature type="domain" description="Peptidase A2" evidence="2">
    <location>
        <begin position="326"/>
        <end position="404"/>
    </location>
</feature>
<dbReference type="GO" id="GO:0004190">
    <property type="term" value="F:aspartic-type endopeptidase activity"/>
    <property type="evidence" value="ECO:0007669"/>
    <property type="project" value="InterPro"/>
</dbReference>
<gene>
    <name evidence="3" type="ORF">RF11_12937</name>
</gene>
<dbReference type="Pfam" id="PF13975">
    <property type="entry name" value="gag-asp_proteas"/>
    <property type="match status" value="1"/>
</dbReference>
<evidence type="ECO:0000256" key="1">
    <source>
        <dbReference type="ARBA" id="ARBA00022801"/>
    </source>
</evidence>
<keyword evidence="4" id="KW-1185">Reference proteome</keyword>
<dbReference type="InterPro" id="IPR021109">
    <property type="entry name" value="Peptidase_aspartic_dom_sf"/>
</dbReference>
<dbReference type="PROSITE" id="PS00141">
    <property type="entry name" value="ASP_PROTEASE"/>
    <property type="match status" value="1"/>
</dbReference>
<accession>A0A0C2MK63</accession>
<dbReference type="CDD" id="cd00303">
    <property type="entry name" value="retropepsin_like"/>
    <property type="match status" value="1"/>
</dbReference>
<dbReference type="AlphaFoldDB" id="A0A0C2MK63"/>
<protein>
    <recommendedName>
        <fullName evidence="2">Peptidase A2 domain-containing protein</fullName>
    </recommendedName>
</protein>
<name>A0A0C2MK63_THEKT</name>
<dbReference type="OrthoDB" id="5976856at2759"/>
<dbReference type="GO" id="GO:0006508">
    <property type="term" value="P:proteolysis"/>
    <property type="evidence" value="ECO:0007669"/>
    <property type="project" value="InterPro"/>
</dbReference>
<comment type="caution">
    <text evidence="3">The sequence shown here is derived from an EMBL/GenBank/DDBJ whole genome shotgun (WGS) entry which is preliminary data.</text>
</comment>
<dbReference type="PROSITE" id="PS50175">
    <property type="entry name" value="ASP_PROT_RETROV"/>
    <property type="match status" value="1"/>
</dbReference>
<dbReference type="PANTHER" id="PTHR37984">
    <property type="entry name" value="PROTEIN CBG26694"/>
    <property type="match status" value="1"/>
</dbReference>
<sequence>MSYEFSKLLKNLIKSQHEQTEALILDQRQQMTSMMENMAQLMSKISVVPSFEVFDASKEQFSSYHSRLEQHFAACGVTLSVDKKAKFLSWVGSETYNLLGKIRPGFEKDLSYEDISELLSAYSEQEIHFIHARVEFSRCVLKPDQTYRQWVAELRSIAKRCRFQCSNEKCGCSLVDENIRDAIILRTPHKHIQAALLQQQNPSLEQCISICESMMLTSKTMKAIGQVDEEVTVNKIHSEEGRRKNSKWKSCKNCFISHHRKKCPHYSKICTNCNKVGHLREVCLSTIPKRLYNQKTTKSYKHDVYHINQNTVQLINLQIQIKGIDFPFLVDTGASVSIINSKVAERLNLNVKKTMSENVKAYGGNAIPIHGFVHVSMSYNDRKYTCRLLVNESVNSSNILGIDGIREPRRVFQISIFFLI</sequence>
<dbReference type="InterPro" id="IPR001995">
    <property type="entry name" value="Peptidase_A2_cat"/>
</dbReference>
<evidence type="ECO:0000259" key="2">
    <source>
        <dbReference type="PROSITE" id="PS50175"/>
    </source>
</evidence>
<dbReference type="Proteomes" id="UP000031668">
    <property type="component" value="Unassembled WGS sequence"/>
</dbReference>
<keyword evidence="1" id="KW-0378">Hydrolase</keyword>
<dbReference type="InterPro" id="IPR001969">
    <property type="entry name" value="Aspartic_peptidase_AS"/>
</dbReference>
<dbReference type="InterPro" id="IPR050951">
    <property type="entry name" value="Retrovirus_Pol_polyprotein"/>
</dbReference>
<proteinExistence type="predicted"/>
<reference evidence="3 4" key="1">
    <citation type="journal article" date="2014" name="Genome Biol. Evol.">
        <title>The genome of the myxosporean Thelohanellus kitauei shows adaptations to nutrient acquisition within its fish host.</title>
        <authorList>
            <person name="Yang Y."/>
            <person name="Xiong J."/>
            <person name="Zhou Z."/>
            <person name="Huo F."/>
            <person name="Miao W."/>
            <person name="Ran C."/>
            <person name="Liu Y."/>
            <person name="Zhang J."/>
            <person name="Feng J."/>
            <person name="Wang M."/>
            <person name="Wang M."/>
            <person name="Wang L."/>
            <person name="Yao B."/>
        </authorList>
    </citation>
    <scope>NUCLEOTIDE SEQUENCE [LARGE SCALE GENOMIC DNA]</scope>
    <source>
        <strain evidence="3">Wuqing</strain>
    </source>
</reference>
<organism evidence="3 4">
    <name type="scientific">Thelohanellus kitauei</name>
    <name type="common">Myxosporean</name>
    <dbReference type="NCBI Taxonomy" id="669202"/>
    <lineage>
        <taxon>Eukaryota</taxon>
        <taxon>Metazoa</taxon>
        <taxon>Cnidaria</taxon>
        <taxon>Myxozoa</taxon>
        <taxon>Myxosporea</taxon>
        <taxon>Bivalvulida</taxon>
        <taxon>Platysporina</taxon>
        <taxon>Myxobolidae</taxon>
        <taxon>Thelohanellus</taxon>
    </lineage>
</organism>
<evidence type="ECO:0000313" key="3">
    <source>
        <dbReference type="EMBL" id="KII64775.1"/>
    </source>
</evidence>
<dbReference type="OMA" id="ISICESM"/>
<dbReference type="Gene3D" id="2.40.70.10">
    <property type="entry name" value="Acid Proteases"/>
    <property type="match status" value="1"/>
</dbReference>